<sequence length="452" mass="49640">MTSFSNQNSWRRQQASFLLAQRKKSFFQKWGKPFLAVCLIAGAVAGGWAFFTVFSTGSNGNEQTAPQISKPTLKPPVPLTRAQVREMIRDEDLVNAGRNVFPATTPQGIVQVVTYLDVNLTGFLNATLDHLKTLTRGKPTQIAMVVMDGHQGHILAMAGFDLEDKEANPCTRAVYPAASIFKIVTAAAAMDELNFSPKTPLYFNGNKYTLYKRQLKDVKNKYTVKVTLEEAFAQSINPVFGKLGQTYLGREDLSAYAQAFGFNQTPDTDLMFDTGLFHMEDNQFHLAELGCGFNRDTLISPLFGAMMITPLLNKGQTVVPAVISHVMDVDGNLIYQHIPARSATAMTPKSAAAMMGLMEKTVLHGTAKKSFGSFSRDNVLSKLTIGGKTGSLSNREHTIKYDWFTGFAKEKNGPRAITFSVMVGHGKYIGTRAASHARSLIKQYFTSPASSD</sequence>
<dbReference type="GO" id="GO:0071972">
    <property type="term" value="F:peptidoglycan L,D-transpeptidase activity"/>
    <property type="evidence" value="ECO:0007669"/>
    <property type="project" value="TreeGrafter"/>
</dbReference>
<evidence type="ECO:0000313" key="3">
    <source>
        <dbReference type="Proteomes" id="UP000014216"/>
    </source>
</evidence>
<dbReference type="InterPro" id="IPR050515">
    <property type="entry name" value="Beta-lactam/transpept"/>
</dbReference>
<name>S0G6X8_9BACT</name>
<evidence type="ECO:0000313" key="2">
    <source>
        <dbReference type="EMBL" id="EMS80406.1"/>
    </source>
</evidence>
<dbReference type="GO" id="GO:0005886">
    <property type="term" value="C:plasma membrane"/>
    <property type="evidence" value="ECO:0007669"/>
    <property type="project" value="TreeGrafter"/>
</dbReference>
<dbReference type="PANTHER" id="PTHR30627:SF2">
    <property type="entry name" value="PEPTIDOGLYCAN D,D-TRANSPEPTIDASE MRDA"/>
    <property type="match status" value="1"/>
</dbReference>
<dbReference type="PANTHER" id="PTHR30627">
    <property type="entry name" value="PEPTIDOGLYCAN D,D-TRANSPEPTIDASE"/>
    <property type="match status" value="1"/>
</dbReference>
<dbReference type="Proteomes" id="UP000014216">
    <property type="component" value="Unassembled WGS sequence"/>
</dbReference>
<dbReference type="AlphaFoldDB" id="S0G6X8"/>
<dbReference type="GO" id="GO:0071555">
    <property type="term" value="P:cell wall organization"/>
    <property type="evidence" value="ECO:0007669"/>
    <property type="project" value="TreeGrafter"/>
</dbReference>
<protein>
    <submittedName>
        <fullName evidence="2">Penicillin-binding protein A</fullName>
        <ecNumber evidence="2">2.4.2.-</ecNumber>
        <ecNumber evidence="2">3.4.-.-</ecNumber>
    </submittedName>
</protein>
<reference evidence="2 3" key="1">
    <citation type="journal article" date="2013" name="Genome Announc.">
        <title>Draft Genome Sequence of Desulfotignum phosphitoxidans DSM 13687 Strain FiPS-3.</title>
        <authorList>
            <person name="Poehlein A."/>
            <person name="Daniel R."/>
            <person name="Simeonova D.D."/>
        </authorList>
    </citation>
    <scope>NUCLEOTIDE SEQUENCE [LARGE SCALE GENOMIC DNA]</scope>
    <source>
        <strain evidence="2 3">DSM 13687</strain>
    </source>
</reference>
<dbReference type="Pfam" id="PF00905">
    <property type="entry name" value="Transpeptidase"/>
    <property type="match status" value="1"/>
</dbReference>
<dbReference type="GO" id="GO:0016757">
    <property type="term" value="F:glycosyltransferase activity"/>
    <property type="evidence" value="ECO:0007669"/>
    <property type="project" value="UniProtKB-KW"/>
</dbReference>
<dbReference type="Gene3D" id="3.40.710.10">
    <property type="entry name" value="DD-peptidase/beta-lactamase superfamily"/>
    <property type="match status" value="1"/>
</dbReference>
<dbReference type="EC" id="3.4.-.-" evidence="2"/>
<keyword evidence="3" id="KW-1185">Reference proteome</keyword>
<dbReference type="EC" id="2.4.2.-" evidence="2"/>
<accession>S0G6X8</accession>
<dbReference type="InterPro" id="IPR001460">
    <property type="entry name" value="PCN-bd_Tpept"/>
</dbReference>
<evidence type="ECO:0000259" key="1">
    <source>
        <dbReference type="Pfam" id="PF00905"/>
    </source>
</evidence>
<keyword evidence="2" id="KW-0328">Glycosyltransferase</keyword>
<keyword evidence="2" id="KW-0378">Hydrolase</keyword>
<feature type="domain" description="Penicillin-binding protein transpeptidase" evidence="1">
    <location>
        <begin position="143"/>
        <end position="438"/>
    </location>
</feature>
<dbReference type="InterPro" id="IPR012338">
    <property type="entry name" value="Beta-lactam/transpept-like"/>
</dbReference>
<dbReference type="EMBL" id="APJX01000002">
    <property type="protein sequence ID" value="EMS80406.1"/>
    <property type="molecule type" value="Genomic_DNA"/>
</dbReference>
<dbReference type="GO" id="GO:0008658">
    <property type="term" value="F:penicillin binding"/>
    <property type="evidence" value="ECO:0007669"/>
    <property type="project" value="InterPro"/>
</dbReference>
<organism evidence="2 3">
    <name type="scientific">Desulfotignum phosphitoxidans DSM 13687</name>
    <dbReference type="NCBI Taxonomy" id="1286635"/>
    <lineage>
        <taxon>Bacteria</taxon>
        <taxon>Pseudomonadati</taxon>
        <taxon>Thermodesulfobacteriota</taxon>
        <taxon>Desulfobacteria</taxon>
        <taxon>Desulfobacterales</taxon>
        <taxon>Desulfobacteraceae</taxon>
        <taxon>Desulfotignum</taxon>
    </lineage>
</organism>
<proteinExistence type="predicted"/>
<keyword evidence="2" id="KW-0808">Transferase</keyword>
<dbReference type="RefSeq" id="WP_006964647.1">
    <property type="nucleotide sequence ID" value="NZ_APJX01000002.1"/>
</dbReference>
<gene>
    <name evidence="2" type="primary">pbpA</name>
    <name evidence="2" type="ORF">Dpo_2c00940</name>
</gene>
<comment type="caution">
    <text evidence="2">The sequence shown here is derived from an EMBL/GenBank/DDBJ whole genome shotgun (WGS) entry which is preliminary data.</text>
</comment>
<dbReference type="SUPFAM" id="SSF56601">
    <property type="entry name" value="beta-lactamase/transpeptidase-like"/>
    <property type="match status" value="1"/>
</dbReference>